<dbReference type="Proteomes" id="UP001163947">
    <property type="component" value="Plasmid pN2"/>
</dbReference>
<dbReference type="EMBL" id="CP106983">
    <property type="protein sequence ID" value="UYF97160.1"/>
    <property type="molecule type" value="Genomic_DNA"/>
</dbReference>
<dbReference type="AlphaFoldDB" id="A0AA46SC04"/>
<name>A0AA46SC04_9NOCA</name>
<keyword evidence="1" id="KW-0614">Plasmid</keyword>
<geneLocation type="plasmid" evidence="1 2">
    <name>pN2</name>
</geneLocation>
<gene>
    <name evidence="1" type="ORF">OCS65_28495</name>
</gene>
<organism evidence="1 2">
    <name type="scientific">Rhodococcus aetherivorans</name>
    <dbReference type="NCBI Taxonomy" id="191292"/>
    <lineage>
        <taxon>Bacteria</taxon>
        <taxon>Bacillati</taxon>
        <taxon>Actinomycetota</taxon>
        <taxon>Actinomycetes</taxon>
        <taxon>Mycobacteriales</taxon>
        <taxon>Nocardiaceae</taxon>
        <taxon>Rhodococcus</taxon>
    </lineage>
</organism>
<dbReference type="GeneID" id="83624446"/>
<reference evidence="1" key="1">
    <citation type="submission" date="2022-09" db="EMBL/GenBank/DDBJ databases">
        <title>The genome sequence of Rhodococcus aetherivorans N1.</title>
        <authorList>
            <person name="Jiang W."/>
        </authorList>
    </citation>
    <scope>NUCLEOTIDE SEQUENCE</scope>
    <source>
        <strain evidence="1">N1</strain>
        <plasmid evidence="1">pN2</plasmid>
    </source>
</reference>
<dbReference type="RefSeq" id="WP_263510434.1">
    <property type="nucleotide sequence ID" value="NZ_CP106983.1"/>
</dbReference>
<protein>
    <submittedName>
        <fullName evidence="1">Uncharacterized protein</fullName>
    </submittedName>
</protein>
<evidence type="ECO:0000313" key="1">
    <source>
        <dbReference type="EMBL" id="UYF97160.1"/>
    </source>
</evidence>
<sequence>MTLHMYGLADGTWLTLSDSWTTKLTPNERVVKHPDTTKYLTYPIDQTSWKPGDFAAIVMTYGRGEFRNPDCTTIDTAISVLQSGLTETPGPAVTSLSELINRIWMPVVKRWYECDECALERDKANDPANIDSPDAQVPNELDEYVSNNCGHTELSVVAVAINSVDGRQCCIREWGEELKDIVPIDRNFESSGDGAATCRIAAENDLVNHLDEVLSCLDNHFDSLAEEARDRDRSAGILGDGPIGGTRYAWTLSPTKGFRKLPPRPILARDSA</sequence>
<proteinExistence type="predicted"/>
<accession>A0AA46SC04</accession>
<evidence type="ECO:0000313" key="2">
    <source>
        <dbReference type="Proteomes" id="UP001163947"/>
    </source>
</evidence>